<evidence type="ECO:0000313" key="2">
    <source>
        <dbReference type="EMBL" id="TWT34529.1"/>
    </source>
</evidence>
<protein>
    <submittedName>
        <fullName evidence="2">Uncharacterized protein</fullName>
    </submittedName>
</protein>
<dbReference type="Proteomes" id="UP000318878">
    <property type="component" value="Unassembled WGS sequence"/>
</dbReference>
<reference evidence="2 3" key="1">
    <citation type="submission" date="2019-02" db="EMBL/GenBank/DDBJ databases">
        <title>Deep-cultivation of Planctomycetes and their phenomic and genomic characterization uncovers novel biology.</title>
        <authorList>
            <person name="Wiegand S."/>
            <person name="Jogler M."/>
            <person name="Boedeker C."/>
            <person name="Pinto D."/>
            <person name="Vollmers J."/>
            <person name="Rivas-Marin E."/>
            <person name="Kohn T."/>
            <person name="Peeters S.H."/>
            <person name="Heuer A."/>
            <person name="Rast P."/>
            <person name="Oberbeckmann S."/>
            <person name="Bunk B."/>
            <person name="Jeske O."/>
            <person name="Meyerdierks A."/>
            <person name="Storesund J.E."/>
            <person name="Kallscheuer N."/>
            <person name="Luecker S."/>
            <person name="Lage O.M."/>
            <person name="Pohl T."/>
            <person name="Merkel B.J."/>
            <person name="Hornburger P."/>
            <person name="Mueller R.-W."/>
            <person name="Bruemmer F."/>
            <person name="Labrenz M."/>
            <person name="Spormann A.M."/>
            <person name="Op Den Camp H."/>
            <person name="Overmann J."/>
            <person name="Amann R."/>
            <person name="Jetten M.S.M."/>
            <person name="Mascher T."/>
            <person name="Medema M.H."/>
            <person name="Devos D.P."/>
            <person name="Kaster A.-K."/>
            <person name="Ovreas L."/>
            <person name="Rohde M."/>
            <person name="Galperin M.Y."/>
            <person name="Jogler C."/>
        </authorList>
    </citation>
    <scope>NUCLEOTIDE SEQUENCE [LARGE SCALE GENOMIC DNA]</scope>
    <source>
        <strain evidence="2 3">Enr8</strain>
    </source>
</reference>
<dbReference type="AlphaFoldDB" id="A0A5C5V9I4"/>
<proteinExistence type="predicted"/>
<organism evidence="2 3">
    <name type="scientific">Blastopirellula retiformator</name>
    <dbReference type="NCBI Taxonomy" id="2527970"/>
    <lineage>
        <taxon>Bacteria</taxon>
        <taxon>Pseudomonadati</taxon>
        <taxon>Planctomycetota</taxon>
        <taxon>Planctomycetia</taxon>
        <taxon>Pirellulales</taxon>
        <taxon>Pirellulaceae</taxon>
        <taxon>Blastopirellula</taxon>
    </lineage>
</organism>
<gene>
    <name evidence="2" type="ORF">Enr8_19380</name>
</gene>
<dbReference type="EMBL" id="SJPF01000002">
    <property type="protein sequence ID" value="TWT34529.1"/>
    <property type="molecule type" value="Genomic_DNA"/>
</dbReference>
<accession>A0A5C5V9I4</accession>
<feature type="region of interest" description="Disordered" evidence="1">
    <location>
        <begin position="1"/>
        <end position="20"/>
    </location>
</feature>
<comment type="caution">
    <text evidence="2">The sequence shown here is derived from an EMBL/GenBank/DDBJ whole genome shotgun (WGS) entry which is preliminary data.</text>
</comment>
<evidence type="ECO:0000313" key="3">
    <source>
        <dbReference type="Proteomes" id="UP000318878"/>
    </source>
</evidence>
<sequence length="57" mass="6317">MLKGATNANFRILPEPSKRKTASEEAVLYKSQVVRSRPSCLLENAIVAFSNLARLRA</sequence>
<keyword evidence="3" id="KW-1185">Reference proteome</keyword>
<name>A0A5C5V9I4_9BACT</name>
<evidence type="ECO:0000256" key="1">
    <source>
        <dbReference type="SAM" id="MobiDB-lite"/>
    </source>
</evidence>